<protein>
    <submittedName>
        <fullName evidence="1">Uncharacterized protein</fullName>
    </submittedName>
</protein>
<sequence length="270" mass="30979">MAPIMAAATSRPKKQAAQTGRVVKRPARGFHRFRNGIMNVTPKGGEKELVKNNQESFLLKLPGELRHKIWEFAIGVNLFRPTSVQITQTIWARRMVPRITDREHALALLQTCRQIYAETARLPYKSGILNAVDYRYIKRDLSYLKPFQRAQFSELRLEAYHENLLIRPDPLITDLSKKGRYNLDFLPGLKCIRVVIFKKRIWVGHNIASLVAGVRARLDLMLVGKNIAITVEIVDVTPEEYCDFNEPLQGTDSSRSRLAHWESCEIISLN</sequence>
<reference evidence="2" key="1">
    <citation type="journal article" date="2021" name="BMC Genomics">
        <title>Chromosome-level genome assembly and manually-curated proteome of model necrotroph Parastagonospora nodorum Sn15 reveals a genome-wide trove of candidate effector homologs, and redundancy of virulence-related functions within an accessory chromosome.</title>
        <authorList>
            <person name="Bertazzoni S."/>
            <person name="Jones D.A.B."/>
            <person name="Phan H.T."/>
            <person name="Tan K.-C."/>
            <person name="Hane J.K."/>
        </authorList>
    </citation>
    <scope>NUCLEOTIDE SEQUENCE [LARGE SCALE GENOMIC DNA]</scope>
    <source>
        <strain evidence="2">SN15 / ATCC MYA-4574 / FGSC 10173)</strain>
    </source>
</reference>
<dbReference type="OrthoDB" id="5413827at2759"/>
<proteinExistence type="predicted"/>
<name>A0A7U2I355_PHANO</name>
<dbReference type="PANTHER" id="PTHR38790:SF4">
    <property type="entry name" value="2EXR DOMAIN-CONTAINING PROTEIN"/>
    <property type="match status" value="1"/>
</dbReference>
<dbReference type="EMBL" id="CP069030">
    <property type="protein sequence ID" value="QRC98131.1"/>
    <property type="molecule type" value="Genomic_DNA"/>
</dbReference>
<dbReference type="Proteomes" id="UP000663193">
    <property type="component" value="Chromosome 8"/>
</dbReference>
<organism evidence="1 2">
    <name type="scientific">Phaeosphaeria nodorum (strain SN15 / ATCC MYA-4574 / FGSC 10173)</name>
    <name type="common">Glume blotch fungus</name>
    <name type="synonym">Parastagonospora nodorum</name>
    <dbReference type="NCBI Taxonomy" id="321614"/>
    <lineage>
        <taxon>Eukaryota</taxon>
        <taxon>Fungi</taxon>
        <taxon>Dikarya</taxon>
        <taxon>Ascomycota</taxon>
        <taxon>Pezizomycotina</taxon>
        <taxon>Dothideomycetes</taxon>
        <taxon>Pleosporomycetidae</taxon>
        <taxon>Pleosporales</taxon>
        <taxon>Pleosporineae</taxon>
        <taxon>Phaeosphaeriaceae</taxon>
        <taxon>Parastagonospora</taxon>
    </lineage>
</organism>
<dbReference type="VEuPathDB" id="FungiDB:JI435_042310"/>
<gene>
    <name evidence="1" type="ORF">JI435_042310</name>
</gene>
<evidence type="ECO:0000313" key="1">
    <source>
        <dbReference type="EMBL" id="QRC98131.1"/>
    </source>
</evidence>
<evidence type="ECO:0000313" key="2">
    <source>
        <dbReference type="Proteomes" id="UP000663193"/>
    </source>
</evidence>
<accession>A0A7U2I355</accession>
<dbReference type="AlphaFoldDB" id="A0A7U2I355"/>
<dbReference type="PANTHER" id="PTHR38790">
    <property type="entry name" value="2EXR DOMAIN-CONTAINING PROTEIN-RELATED"/>
    <property type="match status" value="1"/>
</dbReference>
<keyword evidence="2" id="KW-1185">Reference proteome</keyword>